<keyword evidence="5" id="KW-0175">Coiled coil</keyword>
<evidence type="ECO:0000313" key="9">
    <source>
        <dbReference type="Proteomes" id="UP001501011"/>
    </source>
</evidence>
<dbReference type="InterPro" id="IPR010445">
    <property type="entry name" value="LapA_dom"/>
</dbReference>
<evidence type="ECO:0000256" key="1">
    <source>
        <dbReference type="ARBA" id="ARBA00022475"/>
    </source>
</evidence>
<dbReference type="EMBL" id="BAABFV010000002">
    <property type="protein sequence ID" value="GAA4364531.1"/>
    <property type="molecule type" value="Genomic_DNA"/>
</dbReference>
<feature type="transmembrane region" description="Helical" evidence="6">
    <location>
        <begin position="45"/>
        <end position="65"/>
    </location>
</feature>
<dbReference type="Pfam" id="PF06305">
    <property type="entry name" value="LapA_dom"/>
    <property type="match status" value="1"/>
</dbReference>
<evidence type="ECO:0000256" key="6">
    <source>
        <dbReference type="SAM" id="Phobius"/>
    </source>
</evidence>
<comment type="caution">
    <text evidence="8">The sequence shown here is derived from an EMBL/GenBank/DDBJ whole genome shotgun (WGS) entry which is preliminary data.</text>
</comment>
<accession>A0ABP8IP86</accession>
<evidence type="ECO:0000259" key="7">
    <source>
        <dbReference type="Pfam" id="PF06305"/>
    </source>
</evidence>
<gene>
    <name evidence="8" type="ORF">GCM10023151_20880</name>
</gene>
<dbReference type="PANTHER" id="PTHR41335">
    <property type="entry name" value="MEMBRANE PROTEIN-RELATED"/>
    <property type="match status" value="1"/>
</dbReference>
<feature type="domain" description="Lipopolysaccharide assembly protein A" evidence="7">
    <location>
        <begin position="23"/>
        <end position="86"/>
    </location>
</feature>
<keyword evidence="4 6" id="KW-0472">Membrane</keyword>
<evidence type="ECO:0000256" key="3">
    <source>
        <dbReference type="ARBA" id="ARBA00022989"/>
    </source>
</evidence>
<evidence type="ECO:0000256" key="2">
    <source>
        <dbReference type="ARBA" id="ARBA00022692"/>
    </source>
</evidence>
<dbReference type="PANTHER" id="PTHR41335:SF1">
    <property type="entry name" value="MEMBRANE PROTEIN"/>
    <property type="match status" value="1"/>
</dbReference>
<reference evidence="9" key="1">
    <citation type="journal article" date="2019" name="Int. J. Syst. Evol. Microbiol.">
        <title>The Global Catalogue of Microorganisms (GCM) 10K type strain sequencing project: providing services to taxonomists for standard genome sequencing and annotation.</title>
        <authorList>
            <consortium name="The Broad Institute Genomics Platform"/>
            <consortium name="The Broad Institute Genome Sequencing Center for Infectious Disease"/>
            <person name="Wu L."/>
            <person name="Ma J."/>
        </authorList>
    </citation>
    <scope>NUCLEOTIDE SEQUENCE [LARGE SCALE GENOMIC DNA]</scope>
    <source>
        <strain evidence="9">JCM 17728</strain>
    </source>
</reference>
<keyword evidence="1" id="KW-1003">Cell membrane</keyword>
<proteinExistence type="predicted"/>
<feature type="coiled-coil region" evidence="5">
    <location>
        <begin position="64"/>
        <end position="91"/>
    </location>
</feature>
<keyword evidence="9" id="KW-1185">Reference proteome</keyword>
<evidence type="ECO:0000313" key="8">
    <source>
        <dbReference type="EMBL" id="GAA4364531.1"/>
    </source>
</evidence>
<organism evidence="8 9">
    <name type="scientific">Kangiella marina</name>
    <dbReference type="NCBI Taxonomy" id="1079178"/>
    <lineage>
        <taxon>Bacteria</taxon>
        <taxon>Pseudomonadati</taxon>
        <taxon>Pseudomonadota</taxon>
        <taxon>Gammaproteobacteria</taxon>
        <taxon>Kangiellales</taxon>
        <taxon>Kangiellaceae</taxon>
        <taxon>Kangiella</taxon>
    </lineage>
</organism>
<evidence type="ECO:0000256" key="5">
    <source>
        <dbReference type="SAM" id="Coils"/>
    </source>
</evidence>
<evidence type="ECO:0000256" key="4">
    <source>
        <dbReference type="ARBA" id="ARBA00023136"/>
    </source>
</evidence>
<keyword evidence="3 6" id="KW-1133">Transmembrane helix</keyword>
<sequence length="99" mass="11204">MRKIIAIILFVVVLIISTVFALNNNQETAVNYLFGSTNLSLSMIVFWSGLSGLALGILGMLIAVYKYRHRVSRQKKQIAKLEKELNHLRQQPVSSKDPF</sequence>
<name>A0ABP8IP86_9GAMM</name>
<dbReference type="Proteomes" id="UP001501011">
    <property type="component" value="Unassembled WGS sequence"/>
</dbReference>
<dbReference type="RefSeq" id="WP_345293165.1">
    <property type="nucleotide sequence ID" value="NZ_BAABFV010000002.1"/>
</dbReference>
<keyword evidence="2 6" id="KW-0812">Transmembrane</keyword>
<protein>
    <recommendedName>
        <fullName evidence="7">Lipopolysaccharide assembly protein A domain-containing protein</fullName>
    </recommendedName>
</protein>